<dbReference type="AlphaFoldDB" id="A0AAD3TWN1"/>
<sequence>MSLANHQPGTPLALRIPSAPVTLASRRPSTVSRPSTYGLDLSSLFIEPPALGKTKERTSNQPIENDEKIQPRILVGRDLGWVHFYGSSLIWSVQLLDHIEQMFPLQPIITLTPRCRIIQGWEGHIGAFDISNPLRLQGQSWLLPRTAQAWWREGYTDQLNRLFPREDIVFLLHRAEDVIASLKAADEELGTLKESLYWLMAEHTQSVCSSVANTHTSFMSASLASIHSLSSVGGRYTSSLLRSYFAKISALRTTYSAIHRLPALLVVIGALLQYLRVRARKDCAAIAARERKGTNTMSDGLVIQRLDEIACWHIAPELRLAELEELATEWFELCESRTGDLGRLADLIESRLRAD</sequence>
<evidence type="ECO:0000313" key="1">
    <source>
        <dbReference type="EMBL" id="GMK58288.1"/>
    </source>
</evidence>
<dbReference type="EMBL" id="BTCM01000005">
    <property type="protein sequence ID" value="GMK58288.1"/>
    <property type="molecule type" value="Genomic_DNA"/>
</dbReference>
<evidence type="ECO:0000313" key="2">
    <source>
        <dbReference type="Proteomes" id="UP001222932"/>
    </source>
</evidence>
<dbReference type="Proteomes" id="UP001222932">
    <property type="component" value="Unassembled WGS sequence"/>
</dbReference>
<reference evidence="1" key="1">
    <citation type="journal article" date="2023" name="BMC Genomics">
        <title>Chromosome-level genome assemblies of Cutaneotrichosporon spp. (Trichosporonales, Basidiomycota) reveal imbalanced evolution between nucleotide sequences and chromosome synteny.</title>
        <authorList>
            <person name="Kobayashi Y."/>
            <person name="Kayamori A."/>
            <person name="Aoki K."/>
            <person name="Shiwa Y."/>
            <person name="Matsutani M."/>
            <person name="Fujita N."/>
            <person name="Sugita T."/>
            <person name="Iwasaki W."/>
            <person name="Tanaka N."/>
            <person name="Takashima M."/>
        </authorList>
    </citation>
    <scope>NUCLEOTIDE SEQUENCE</scope>
    <source>
        <strain evidence="1">HIS016</strain>
    </source>
</reference>
<keyword evidence="2" id="KW-1185">Reference proteome</keyword>
<comment type="caution">
    <text evidence="1">The sequence shown here is derived from an EMBL/GenBank/DDBJ whole genome shotgun (WGS) entry which is preliminary data.</text>
</comment>
<protein>
    <submittedName>
        <fullName evidence="1">Uncharacterized protein</fullName>
    </submittedName>
</protein>
<proteinExistence type="predicted"/>
<reference evidence="1" key="2">
    <citation type="submission" date="2023-06" db="EMBL/GenBank/DDBJ databases">
        <authorList>
            <person name="Kobayashi Y."/>
            <person name="Kayamori A."/>
            <person name="Aoki K."/>
            <person name="Shiwa Y."/>
            <person name="Fujita N."/>
            <person name="Sugita T."/>
            <person name="Iwasaki W."/>
            <person name="Tanaka N."/>
            <person name="Takashima M."/>
        </authorList>
    </citation>
    <scope>NUCLEOTIDE SEQUENCE</scope>
    <source>
        <strain evidence="1">HIS016</strain>
    </source>
</reference>
<organism evidence="1 2">
    <name type="scientific">Cutaneotrichosporon spelunceum</name>
    <dbReference type="NCBI Taxonomy" id="1672016"/>
    <lineage>
        <taxon>Eukaryota</taxon>
        <taxon>Fungi</taxon>
        <taxon>Dikarya</taxon>
        <taxon>Basidiomycota</taxon>
        <taxon>Agaricomycotina</taxon>
        <taxon>Tremellomycetes</taxon>
        <taxon>Trichosporonales</taxon>
        <taxon>Trichosporonaceae</taxon>
        <taxon>Cutaneotrichosporon</taxon>
    </lineage>
</organism>
<gene>
    <name evidence="1" type="ORF">CspeluHIS016_0503200</name>
</gene>
<accession>A0AAD3TWN1</accession>
<name>A0AAD3TWN1_9TREE</name>